<keyword evidence="5" id="KW-1185">Reference proteome</keyword>
<evidence type="ECO:0000256" key="1">
    <source>
        <dbReference type="ARBA" id="ARBA00022734"/>
    </source>
</evidence>
<dbReference type="OMA" id="IKCMAFE"/>
<dbReference type="InterPro" id="IPR013320">
    <property type="entry name" value="ConA-like_dom_sf"/>
</dbReference>
<dbReference type="GO" id="GO:0030395">
    <property type="term" value="F:lactose binding"/>
    <property type="evidence" value="ECO:0007669"/>
    <property type="project" value="TreeGrafter"/>
</dbReference>
<dbReference type="GO" id="GO:0043236">
    <property type="term" value="F:laminin binding"/>
    <property type="evidence" value="ECO:0007669"/>
    <property type="project" value="TreeGrafter"/>
</dbReference>
<evidence type="ECO:0000259" key="3">
    <source>
        <dbReference type="PROSITE" id="PS51304"/>
    </source>
</evidence>
<evidence type="ECO:0000256" key="2">
    <source>
        <dbReference type="RuleBase" id="RU102079"/>
    </source>
</evidence>
<evidence type="ECO:0000313" key="5">
    <source>
        <dbReference type="Proteomes" id="UP000694421"/>
    </source>
</evidence>
<dbReference type="InterPro" id="IPR001079">
    <property type="entry name" value="Galectin_CRD"/>
</dbReference>
<reference evidence="4" key="1">
    <citation type="submission" date="2025-08" db="UniProtKB">
        <authorList>
            <consortium name="Ensembl"/>
        </authorList>
    </citation>
    <scope>IDENTIFICATION</scope>
</reference>
<dbReference type="PANTHER" id="PTHR11346:SF97">
    <property type="entry name" value="GALECTIN-1"/>
    <property type="match status" value="1"/>
</dbReference>
<dbReference type="Ensembl" id="ENSSMRT00000024284.1">
    <property type="protein sequence ID" value="ENSSMRP00000020723.1"/>
    <property type="gene ID" value="ENSSMRG00000016123.1"/>
</dbReference>
<reference evidence="4" key="2">
    <citation type="submission" date="2025-09" db="UniProtKB">
        <authorList>
            <consortium name="Ensembl"/>
        </authorList>
    </citation>
    <scope>IDENTIFICATION</scope>
</reference>
<proteinExistence type="predicted"/>
<evidence type="ECO:0000313" key="4">
    <source>
        <dbReference type="Ensembl" id="ENSSMRP00000020723.1"/>
    </source>
</evidence>
<dbReference type="PANTHER" id="PTHR11346">
    <property type="entry name" value="GALECTIN"/>
    <property type="match status" value="1"/>
</dbReference>
<dbReference type="Gene3D" id="2.60.120.200">
    <property type="match status" value="1"/>
</dbReference>
<feature type="domain" description="Galectin" evidence="3">
    <location>
        <begin position="4"/>
        <end position="135"/>
    </location>
</feature>
<protein>
    <recommendedName>
        <fullName evidence="2">Galectin</fullName>
    </recommendedName>
</protein>
<dbReference type="Pfam" id="PF00337">
    <property type="entry name" value="Gal-bind_lectin"/>
    <property type="match status" value="1"/>
</dbReference>
<keyword evidence="1 2" id="KW-0430">Lectin</keyword>
<name>A0A8D0CDI4_SALMN</name>
<accession>A0A8D0CDI4</accession>
<dbReference type="Proteomes" id="UP000694421">
    <property type="component" value="Unplaced"/>
</dbReference>
<dbReference type="GeneTree" id="ENSGT00940000155534"/>
<dbReference type="InterPro" id="IPR044156">
    <property type="entry name" value="Galectin-like"/>
</dbReference>
<dbReference type="FunFam" id="2.60.120.200:FF:000021">
    <property type="entry name" value="Galectin"/>
    <property type="match status" value="1"/>
</dbReference>
<dbReference type="SMART" id="SM00276">
    <property type="entry name" value="GLECT"/>
    <property type="match status" value="1"/>
</dbReference>
<dbReference type="SMART" id="SM00908">
    <property type="entry name" value="Gal-bind_lectin"/>
    <property type="match status" value="1"/>
</dbReference>
<sequence length="135" mass="15193">MESKLVFSHLTIKPGECIKLKGQVAPEAKSFALNLGRDESDLILHFNPRFEIHGDTKIIVCNSKACGVWGEELREPVFPFQQGEETKICVVFNDDEVTVKVNGDQEIKFPNRQGLDTARYLAVNGDIKIKSIKFD</sequence>
<dbReference type="SUPFAM" id="SSF49899">
    <property type="entry name" value="Concanavalin A-like lectins/glucanases"/>
    <property type="match status" value="1"/>
</dbReference>
<organism evidence="4 5">
    <name type="scientific">Salvator merianae</name>
    <name type="common">Argentine black and white tegu</name>
    <name type="synonym">Tupinambis merianae</name>
    <dbReference type="NCBI Taxonomy" id="96440"/>
    <lineage>
        <taxon>Eukaryota</taxon>
        <taxon>Metazoa</taxon>
        <taxon>Chordata</taxon>
        <taxon>Craniata</taxon>
        <taxon>Vertebrata</taxon>
        <taxon>Euteleostomi</taxon>
        <taxon>Lepidosauria</taxon>
        <taxon>Squamata</taxon>
        <taxon>Bifurcata</taxon>
        <taxon>Unidentata</taxon>
        <taxon>Episquamata</taxon>
        <taxon>Laterata</taxon>
        <taxon>Teiioidea</taxon>
        <taxon>Teiidae</taxon>
        <taxon>Salvator</taxon>
    </lineage>
</organism>
<dbReference type="GO" id="GO:0005615">
    <property type="term" value="C:extracellular space"/>
    <property type="evidence" value="ECO:0007669"/>
    <property type="project" value="TreeGrafter"/>
</dbReference>
<dbReference type="CDD" id="cd00070">
    <property type="entry name" value="GLECT"/>
    <property type="match status" value="1"/>
</dbReference>
<dbReference type="PROSITE" id="PS51304">
    <property type="entry name" value="GALECTIN"/>
    <property type="match status" value="1"/>
</dbReference>
<dbReference type="AlphaFoldDB" id="A0A8D0CDI4"/>